<keyword evidence="2 4" id="KW-0238">DNA-binding</keyword>
<dbReference type="Gene3D" id="1.10.10.60">
    <property type="entry name" value="Homeodomain-like"/>
    <property type="match status" value="1"/>
</dbReference>
<dbReference type="InterPro" id="IPR025996">
    <property type="entry name" value="MT1864/Rv1816-like_C"/>
</dbReference>
<evidence type="ECO:0000259" key="5">
    <source>
        <dbReference type="PROSITE" id="PS50977"/>
    </source>
</evidence>
<dbReference type="RefSeq" id="WP_190826066.1">
    <property type="nucleotide sequence ID" value="NZ_CAWPPI010000028.1"/>
</dbReference>
<keyword evidence="7" id="KW-1185">Reference proteome</keyword>
<proteinExistence type="predicted"/>
<keyword evidence="1" id="KW-0805">Transcription regulation</keyword>
<dbReference type="GO" id="GO:0003700">
    <property type="term" value="F:DNA-binding transcription factor activity"/>
    <property type="evidence" value="ECO:0007669"/>
    <property type="project" value="TreeGrafter"/>
</dbReference>
<dbReference type="InterPro" id="IPR009057">
    <property type="entry name" value="Homeodomain-like_sf"/>
</dbReference>
<dbReference type="InterPro" id="IPR036271">
    <property type="entry name" value="Tet_transcr_reg_TetR-rel_C_sf"/>
</dbReference>
<evidence type="ECO:0000313" key="7">
    <source>
        <dbReference type="Proteomes" id="UP000629098"/>
    </source>
</evidence>
<organism evidence="6 7">
    <name type="scientific">Iningainema tapete BLCC-T55</name>
    <dbReference type="NCBI Taxonomy" id="2748662"/>
    <lineage>
        <taxon>Bacteria</taxon>
        <taxon>Bacillati</taxon>
        <taxon>Cyanobacteriota</taxon>
        <taxon>Cyanophyceae</taxon>
        <taxon>Nostocales</taxon>
        <taxon>Scytonemataceae</taxon>
        <taxon>Iningainema tapete</taxon>
    </lineage>
</organism>
<comment type="caution">
    <text evidence="6">The sequence shown here is derived from an EMBL/GenBank/DDBJ whole genome shotgun (WGS) entry which is preliminary data.</text>
</comment>
<name>A0A8J6XBM5_9CYAN</name>
<dbReference type="EMBL" id="JACXAE010000028">
    <property type="protein sequence ID" value="MBD2771774.1"/>
    <property type="molecule type" value="Genomic_DNA"/>
</dbReference>
<gene>
    <name evidence="6" type="ORF">ICL16_06615</name>
</gene>
<evidence type="ECO:0000256" key="1">
    <source>
        <dbReference type="ARBA" id="ARBA00023015"/>
    </source>
</evidence>
<dbReference type="SUPFAM" id="SSF46689">
    <property type="entry name" value="Homeodomain-like"/>
    <property type="match status" value="1"/>
</dbReference>
<feature type="DNA-binding region" description="H-T-H motif" evidence="4">
    <location>
        <begin position="31"/>
        <end position="50"/>
    </location>
</feature>
<keyword evidence="3" id="KW-0804">Transcription</keyword>
<dbReference type="Proteomes" id="UP000629098">
    <property type="component" value="Unassembled WGS sequence"/>
</dbReference>
<dbReference type="PANTHER" id="PTHR30055:SF151">
    <property type="entry name" value="TRANSCRIPTIONAL REGULATORY PROTEIN"/>
    <property type="match status" value="1"/>
</dbReference>
<dbReference type="PROSITE" id="PS50977">
    <property type="entry name" value="HTH_TETR_2"/>
    <property type="match status" value="1"/>
</dbReference>
<dbReference type="AlphaFoldDB" id="A0A8J6XBM5"/>
<dbReference type="PANTHER" id="PTHR30055">
    <property type="entry name" value="HTH-TYPE TRANSCRIPTIONAL REGULATOR RUTR"/>
    <property type="match status" value="1"/>
</dbReference>
<dbReference type="Pfam" id="PF13305">
    <property type="entry name" value="TetR_C_33"/>
    <property type="match status" value="1"/>
</dbReference>
<dbReference type="SUPFAM" id="SSF48498">
    <property type="entry name" value="Tetracyclin repressor-like, C-terminal domain"/>
    <property type="match status" value="1"/>
</dbReference>
<protein>
    <submittedName>
        <fullName evidence="6">TetR/AcrR family transcriptional regulator</fullName>
    </submittedName>
</protein>
<dbReference type="Gene3D" id="1.10.357.10">
    <property type="entry name" value="Tetracycline Repressor, domain 2"/>
    <property type="match status" value="1"/>
</dbReference>
<dbReference type="InterPro" id="IPR050109">
    <property type="entry name" value="HTH-type_TetR-like_transc_reg"/>
</dbReference>
<dbReference type="InterPro" id="IPR001647">
    <property type="entry name" value="HTH_TetR"/>
</dbReference>
<dbReference type="GO" id="GO:0000976">
    <property type="term" value="F:transcription cis-regulatory region binding"/>
    <property type="evidence" value="ECO:0007669"/>
    <property type="project" value="TreeGrafter"/>
</dbReference>
<evidence type="ECO:0000256" key="4">
    <source>
        <dbReference type="PROSITE-ProRule" id="PRU00335"/>
    </source>
</evidence>
<evidence type="ECO:0000313" key="6">
    <source>
        <dbReference type="EMBL" id="MBD2771774.1"/>
    </source>
</evidence>
<accession>A0A8J6XBM5</accession>
<evidence type="ECO:0000256" key="3">
    <source>
        <dbReference type="ARBA" id="ARBA00023163"/>
    </source>
</evidence>
<dbReference type="Pfam" id="PF00440">
    <property type="entry name" value="TetR_N"/>
    <property type="match status" value="1"/>
</dbReference>
<evidence type="ECO:0000256" key="2">
    <source>
        <dbReference type="ARBA" id="ARBA00023125"/>
    </source>
</evidence>
<reference evidence="6" key="1">
    <citation type="submission" date="2020-09" db="EMBL/GenBank/DDBJ databases">
        <title>Iningainema tapete sp. nov. (Scytonemataceae, Cyanobacteria) from greenhouses in central Florida (USA) produces two types of nodularin with biosynthetic potential for microcystin-LR and anabaenopeptins.</title>
        <authorList>
            <person name="Berthold D.E."/>
            <person name="Lefler F.W."/>
            <person name="Huang I.-S."/>
            <person name="Abdulla H."/>
            <person name="Zimba P.V."/>
            <person name="Laughinghouse H.D. IV."/>
        </authorList>
    </citation>
    <scope>NUCLEOTIDE SEQUENCE</scope>
    <source>
        <strain evidence="6">BLCCT55</strain>
    </source>
</reference>
<feature type="domain" description="HTH tetR-type" evidence="5">
    <location>
        <begin position="8"/>
        <end position="68"/>
    </location>
</feature>
<sequence>MPRSKGQTLTEKDIVDAAIALLEREGESALGVNRVAREIGIQPPSLYNHIAGNEALRLAVAIEGYRRAAEFVRQQVTAVEEPILALKTVAHALRDFAQTHPRLYAMTTTNPFKLDHPEFAQHLNCAIEFYTGLLKPLDLSPDDVVHTIRIFQASIHGFIQAEQAGLFVLSQSVNESYERMINTLLDGLVRQHIQHRRRPKQKSDL</sequence>